<proteinExistence type="predicted"/>
<dbReference type="EMBL" id="JAANYN010000001">
    <property type="protein sequence ID" value="NHE55516.1"/>
    <property type="molecule type" value="Genomic_DNA"/>
</dbReference>
<name>A0ABX0H5H0_9BACT</name>
<keyword evidence="2" id="KW-1185">Reference proteome</keyword>
<accession>A0ABX0H5H0</accession>
<gene>
    <name evidence="1" type="ORF">G9Q97_01670</name>
</gene>
<dbReference type="Proteomes" id="UP000649799">
    <property type="component" value="Unassembled WGS sequence"/>
</dbReference>
<reference evidence="1 2" key="1">
    <citation type="submission" date="2020-03" db="EMBL/GenBank/DDBJ databases">
        <title>Cyclobacterium plantarum sp. nov., a marine bacterium isolated from a coastal-marine wetland.</title>
        <authorList>
            <person name="Sanchez-Porro C."/>
            <person name="Ventosa A."/>
            <person name="Amoozegar M."/>
        </authorList>
    </citation>
    <scope>NUCLEOTIDE SEQUENCE [LARGE SCALE GENOMIC DNA]</scope>
    <source>
        <strain evidence="1 2">GBPx2</strain>
    </source>
</reference>
<evidence type="ECO:0000313" key="1">
    <source>
        <dbReference type="EMBL" id="NHE55516.1"/>
    </source>
</evidence>
<protein>
    <submittedName>
        <fullName evidence="1">Uncharacterized protein</fullName>
    </submittedName>
</protein>
<dbReference type="RefSeq" id="WP_166142491.1">
    <property type="nucleotide sequence ID" value="NZ_JAANYN010000001.1"/>
</dbReference>
<sequence length="368" mass="42447">MTKLTLGLVDSIMVDELSPLVIDDYLESTGHFLMRGTRSRKPYLVNDKGLVLKEYDILNEGPDGVGANGAIGYGFLDQDRWVAQGIFNGYHIFDMKGKKVKLLEPIQLDIYAMSIYSYRTFFRSFTKSGKGIIIGQEQNLFDPKTIEKDKIQTPEYYEKVKTVFAYAVENGQLDLLETYPEEWTPRKMGDFVGQSQPIVAYHRHLHEMAILPAIGNQLFIYDFSKAYPELKKVVELSHRFLPEGLPERGQEVEGYSDYPNFTYVRYVGERLLVEFKTKIPVDLITQLRSKSEQYYNLPEFKEALEAFAKPYYMVVDNGEQIGVLDGLPVHGALDFADENGFIYVNDNLEPEVEREYNIFYKLNFNELD</sequence>
<evidence type="ECO:0000313" key="2">
    <source>
        <dbReference type="Proteomes" id="UP000649799"/>
    </source>
</evidence>
<organism evidence="1 2">
    <name type="scientific">Cyclobacterium plantarum</name>
    <dbReference type="NCBI Taxonomy" id="2716263"/>
    <lineage>
        <taxon>Bacteria</taxon>
        <taxon>Pseudomonadati</taxon>
        <taxon>Bacteroidota</taxon>
        <taxon>Cytophagia</taxon>
        <taxon>Cytophagales</taxon>
        <taxon>Cyclobacteriaceae</taxon>
        <taxon>Cyclobacterium</taxon>
    </lineage>
</organism>
<comment type="caution">
    <text evidence="1">The sequence shown here is derived from an EMBL/GenBank/DDBJ whole genome shotgun (WGS) entry which is preliminary data.</text>
</comment>